<dbReference type="Pfam" id="PF11337">
    <property type="entry name" value="DUF3139"/>
    <property type="match status" value="1"/>
</dbReference>
<reference evidence="2" key="1">
    <citation type="submission" date="2010-06" db="EMBL/GenBank/DDBJ databases">
        <authorList>
            <person name="Muzny D."/>
            <person name="Qin X."/>
            <person name="Buhay C."/>
            <person name="Dugan-Rocha S."/>
            <person name="Ding Y."/>
            <person name="Chen G."/>
            <person name="Hawes A."/>
            <person name="Holder M."/>
            <person name="Jhangiani S."/>
            <person name="Johnson A."/>
            <person name="Khan Z."/>
            <person name="Li Z."/>
            <person name="Liu W."/>
            <person name="Liu X."/>
            <person name="Perez L."/>
            <person name="Shen H."/>
            <person name="Wang Q."/>
            <person name="Watt J."/>
            <person name="Xi L."/>
            <person name="Xin Y."/>
            <person name="Zhou J."/>
            <person name="Deng J."/>
            <person name="Jiang H."/>
            <person name="Liu Y."/>
            <person name="Qu J."/>
            <person name="Song X.-Z."/>
            <person name="Zhang L."/>
            <person name="Villasana D."/>
            <person name="Johnson A."/>
            <person name="Liu J."/>
            <person name="Liyanage D."/>
            <person name="Lorensuhewa L."/>
            <person name="Robinson T."/>
            <person name="Song A."/>
            <person name="Song B.-B."/>
            <person name="Dinh H."/>
            <person name="Thornton R."/>
            <person name="Coyle M."/>
            <person name="Francisco L."/>
            <person name="Jackson L."/>
            <person name="Javaid M."/>
            <person name="Korchina V."/>
            <person name="Kovar C."/>
            <person name="Mata R."/>
            <person name="Mathew T."/>
            <person name="Ngo R."/>
            <person name="Nguyen L."/>
            <person name="Nguyen N."/>
            <person name="Okwuonu G."/>
            <person name="Ongeri F."/>
            <person name="Pham C."/>
            <person name="Simmons D."/>
            <person name="Wilczek-Boney K."/>
            <person name="Hale W."/>
            <person name="Jakkamsetti A."/>
            <person name="Pham P."/>
            <person name="Ruth R."/>
            <person name="San Lucas F."/>
            <person name="Warren J."/>
            <person name="Zhang J."/>
            <person name="Zhao Z."/>
            <person name="Zhou C."/>
            <person name="Zhu D."/>
            <person name="Lee S."/>
            <person name="Bess C."/>
            <person name="Blankenburg K."/>
            <person name="Forbes L."/>
            <person name="Fu Q."/>
            <person name="Gubbala S."/>
            <person name="Hirani K."/>
            <person name="Jayaseelan J.C."/>
            <person name="Lara F."/>
            <person name="Munidasa M."/>
            <person name="Palculict T."/>
            <person name="Patil S."/>
            <person name="Pu L.-L."/>
            <person name="Saada N."/>
            <person name="Tang L."/>
            <person name="Weissenberger G."/>
            <person name="Zhu Y."/>
            <person name="Hemphill L."/>
            <person name="Shang Y."/>
            <person name="Youmans B."/>
            <person name="Ayvaz T."/>
            <person name="Ross M."/>
            <person name="Santibanez J."/>
            <person name="Aqrawi P."/>
            <person name="Gross S."/>
            <person name="Joshi V."/>
            <person name="Fowler G."/>
            <person name="Nazareth L."/>
            <person name="Reid J."/>
            <person name="Worley K."/>
            <person name="Petrosino J."/>
            <person name="Highlander S."/>
            <person name="Gibbs R."/>
        </authorList>
    </citation>
    <scope>NUCLEOTIDE SEQUENCE [LARGE SCALE GENOMIC DNA]</scope>
    <source>
        <strain evidence="2">DSM 20601</strain>
    </source>
</reference>
<proteinExistence type="predicted"/>
<dbReference type="EMBL" id="ACCR02000002">
    <property type="protein sequence ID" value="EFI85057.1"/>
    <property type="molecule type" value="Genomic_DNA"/>
</dbReference>
<dbReference type="Proteomes" id="UP000010119">
    <property type="component" value="Unassembled WGS sequence"/>
</dbReference>
<dbReference type="AlphaFoldDB" id="D7UUY1"/>
<evidence type="ECO:0000313" key="3">
    <source>
        <dbReference type="Proteomes" id="UP000010119"/>
    </source>
</evidence>
<dbReference type="InterPro" id="IPR021486">
    <property type="entry name" value="DUF3139"/>
</dbReference>
<keyword evidence="3" id="KW-1185">Reference proteome</keyword>
<sequence>MKKWYIIILAIILVVGAGYLFMYKIPANKADQAISEFVKKENKNNAKIKESKLYKNWKLGGFYKFVDYSDDKNYTYQYLYDSGAKEWKDNIFVDVGQLEKGKKPKHYYTK</sequence>
<feature type="transmembrane region" description="Helical" evidence="1">
    <location>
        <begin position="6"/>
        <end position="23"/>
    </location>
</feature>
<evidence type="ECO:0008006" key="4">
    <source>
        <dbReference type="Google" id="ProtNLM"/>
    </source>
</evidence>
<keyword evidence="1" id="KW-0812">Transmembrane</keyword>
<evidence type="ECO:0000256" key="1">
    <source>
        <dbReference type="SAM" id="Phobius"/>
    </source>
</evidence>
<keyword evidence="1" id="KW-0472">Membrane</keyword>
<accession>D7UUY1</accession>
<keyword evidence="1" id="KW-1133">Transmembrane helix</keyword>
<comment type="caution">
    <text evidence="2">The sequence shown here is derived from an EMBL/GenBank/DDBJ whole genome shotgun (WGS) entry which is preliminary data.</text>
</comment>
<dbReference type="RefSeq" id="WP_003756705.1">
    <property type="nucleotide sequence ID" value="NZ_GL538352.1"/>
</dbReference>
<gene>
    <name evidence="2" type="ORF">HMPREF0556_10256</name>
</gene>
<dbReference type="STRING" id="525367.HMPREF0556_10256"/>
<dbReference type="HOGENOM" id="CLU_2167882_0_0_9"/>
<name>D7UUY1_LISGR</name>
<organism evidence="2 3">
    <name type="scientific">Listeria grayi DSM 20601</name>
    <dbReference type="NCBI Taxonomy" id="525367"/>
    <lineage>
        <taxon>Bacteria</taxon>
        <taxon>Bacillati</taxon>
        <taxon>Bacillota</taxon>
        <taxon>Bacilli</taxon>
        <taxon>Bacillales</taxon>
        <taxon>Listeriaceae</taxon>
        <taxon>Listeria</taxon>
    </lineage>
</organism>
<evidence type="ECO:0000313" key="2">
    <source>
        <dbReference type="EMBL" id="EFI85057.1"/>
    </source>
</evidence>
<dbReference type="eggNOG" id="ENOG502ZSH3">
    <property type="taxonomic scope" value="Bacteria"/>
</dbReference>
<protein>
    <recommendedName>
        <fullName evidence="4">DUF3139 domain-containing protein</fullName>
    </recommendedName>
</protein>